<organism evidence="2 3">
    <name type="scientific">Paenibacillus cookii</name>
    <dbReference type="NCBI Taxonomy" id="157839"/>
    <lineage>
        <taxon>Bacteria</taxon>
        <taxon>Bacillati</taxon>
        <taxon>Bacillota</taxon>
        <taxon>Bacilli</taxon>
        <taxon>Bacillales</taxon>
        <taxon>Paenibacillaceae</taxon>
        <taxon>Paenibacillus</taxon>
    </lineage>
</organism>
<evidence type="ECO:0000313" key="3">
    <source>
        <dbReference type="Proteomes" id="UP000680638"/>
    </source>
</evidence>
<evidence type="ECO:0000313" key="2">
    <source>
        <dbReference type="EMBL" id="GIO69189.1"/>
    </source>
</evidence>
<sequence>MVPMISKKNAVILFQGDSITDANRDRGLYQKYFIGQSYVFLIASRLANDHADKNPVFVNRGISGNRVSDLYARWNEDAFSLNPDVISILIGVNDAWRTMSEEPSGVTDRFERAYRHLLEETKEVLPDTRLILCEPFVLKGVATEAKWEEWQKLVGKYQTIVRELAEEFGAVFVPLQDAFDEAAKRAEPAYWLYDGVHPSAAGHDLIARRWLEVAGRTGLA</sequence>
<dbReference type="Gene3D" id="3.40.50.1110">
    <property type="entry name" value="SGNH hydrolase"/>
    <property type="match status" value="1"/>
</dbReference>
<keyword evidence="3" id="KW-1185">Reference proteome</keyword>
<dbReference type="SUPFAM" id="SSF52266">
    <property type="entry name" value="SGNH hydrolase"/>
    <property type="match status" value="1"/>
</dbReference>
<reference evidence="2 3" key="1">
    <citation type="submission" date="2021-03" db="EMBL/GenBank/DDBJ databases">
        <title>Antimicrobial resistance genes in bacteria isolated from Japanese honey, and their potential for conferring macrolide and lincosamide resistance in the American foulbrood pathogen Paenibacillus larvae.</title>
        <authorList>
            <person name="Okamoto M."/>
            <person name="Kumagai M."/>
            <person name="Kanamori H."/>
            <person name="Takamatsu D."/>
        </authorList>
    </citation>
    <scope>NUCLEOTIDE SEQUENCE [LARGE SCALE GENOMIC DNA]</scope>
    <source>
        <strain evidence="2 3">J21TS3</strain>
    </source>
</reference>
<dbReference type="InterPro" id="IPR036514">
    <property type="entry name" value="SGNH_hydro_sf"/>
</dbReference>
<comment type="caution">
    <text evidence="2">The sequence shown here is derived from an EMBL/GenBank/DDBJ whole genome shotgun (WGS) entry which is preliminary data.</text>
</comment>
<dbReference type="EMBL" id="BORW01000027">
    <property type="protein sequence ID" value="GIO69189.1"/>
    <property type="molecule type" value="Genomic_DNA"/>
</dbReference>
<dbReference type="CDD" id="cd01834">
    <property type="entry name" value="SGNH_hydrolase_like_2"/>
    <property type="match status" value="1"/>
</dbReference>
<dbReference type="Pfam" id="PF13472">
    <property type="entry name" value="Lipase_GDSL_2"/>
    <property type="match status" value="1"/>
</dbReference>
<evidence type="ECO:0000259" key="1">
    <source>
        <dbReference type="Pfam" id="PF13472"/>
    </source>
</evidence>
<dbReference type="InterPro" id="IPR013830">
    <property type="entry name" value="SGNH_hydro"/>
</dbReference>
<dbReference type="InterPro" id="IPR051532">
    <property type="entry name" value="Ester_Hydrolysis_Enzymes"/>
</dbReference>
<dbReference type="Proteomes" id="UP000680638">
    <property type="component" value="Unassembled WGS sequence"/>
</dbReference>
<feature type="domain" description="SGNH hydrolase-type esterase" evidence="1">
    <location>
        <begin position="16"/>
        <end position="205"/>
    </location>
</feature>
<gene>
    <name evidence="2" type="ORF">J21TS3_40100</name>
</gene>
<dbReference type="PANTHER" id="PTHR30383">
    <property type="entry name" value="THIOESTERASE 1/PROTEASE 1/LYSOPHOSPHOLIPASE L1"/>
    <property type="match status" value="1"/>
</dbReference>
<protein>
    <submittedName>
        <fullName evidence="2">Lipase</fullName>
    </submittedName>
</protein>
<proteinExistence type="predicted"/>
<dbReference type="PANTHER" id="PTHR30383:SF5">
    <property type="entry name" value="SGNH HYDROLASE-TYPE ESTERASE DOMAIN-CONTAINING PROTEIN"/>
    <property type="match status" value="1"/>
</dbReference>
<name>A0ABQ4M0Z0_9BACL</name>
<accession>A0ABQ4M0Z0</accession>